<feature type="region of interest" description="Disordered" evidence="2">
    <location>
        <begin position="390"/>
        <end position="414"/>
    </location>
</feature>
<dbReference type="GO" id="GO:0005929">
    <property type="term" value="C:cilium"/>
    <property type="evidence" value="ECO:0007669"/>
    <property type="project" value="TreeGrafter"/>
</dbReference>
<evidence type="ECO:0000313" key="3">
    <source>
        <dbReference type="EMBL" id="KAG7455251.1"/>
    </source>
</evidence>
<feature type="region of interest" description="Disordered" evidence="2">
    <location>
        <begin position="1"/>
        <end position="26"/>
    </location>
</feature>
<feature type="compositionally biased region" description="Basic and acidic residues" evidence="2">
    <location>
        <begin position="390"/>
        <end position="405"/>
    </location>
</feature>
<feature type="coiled-coil region" evidence="1">
    <location>
        <begin position="228"/>
        <end position="344"/>
    </location>
</feature>
<feature type="region of interest" description="Disordered" evidence="2">
    <location>
        <begin position="467"/>
        <end position="488"/>
    </location>
</feature>
<feature type="compositionally biased region" description="Basic residues" evidence="2">
    <location>
        <begin position="17"/>
        <end position="26"/>
    </location>
</feature>
<comment type="caution">
    <text evidence="3">The sequence shown here is derived from an EMBL/GenBank/DDBJ whole genome shotgun (WGS) entry which is preliminary data.</text>
</comment>
<dbReference type="InterPro" id="IPR011989">
    <property type="entry name" value="ARM-like"/>
</dbReference>
<gene>
    <name evidence="3" type="ORF">MATL_G00254670</name>
</gene>
<keyword evidence="1" id="KW-0175">Coiled coil</keyword>
<feature type="coiled-coil region" evidence="1">
    <location>
        <begin position="96"/>
        <end position="123"/>
    </location>
</feature>
<dbReference type="SUPFAM" id="SSF48371">
    <property type="entry name" value="ARM repeat"/>
    <property type="match status" value="1"/>
</dbReference>
<dbReference type="GO" id="GO:0005881">
    <property type="term" value="C:cytoplasmic microtubule"/>
    <property type="evidence" value="ECO:0007669"/>
    <property type="project" value="TreeGrafter"/>
</dbReference>
<dbReference type="OrthoDB" id="63891at2759"/>
<dbReference type="Proteomes" id="UP001046870">
    <property type="component" value="Chromosome 24"/>
</dbReference>
<protein>
    <recommendedName>
        <fullName evidence="5">TOG domain-containing protein</fullName>
    </recommendedName>
</protein>
<dbReference type="PANTHER" id="PTHR21567">
    <property type="entry name" value="CLASP"/>
    <property type="match status" value="1"/>
</dbReference>
<dbReference type="AlphaFoldDB" id="A0A9D3T0A5"/>
<dbReference type="GO" id="GO:0008017">
    <property type="term" value="F:microtubule binding"/>
    <property type="evidence" value="ECO:0007669"/>
    <property type="project" value="TreeGrafter"/>
</dbReference>
<dbReference type="PANTHER" id="PTHR21567:SF87">
    <property type="entry name" value="CRESCERIN-LIKE PROTEIN CHE-12"/>
    <property type="match status" value="1"/>
</dbReference>
<accession>A0A9D3T0A5</accession>
<keyword evidence="4" id="KW-1185">Reference proteome</keyword>
<dbReference type="Gene3D" id="1.25.10.10">
    <property type="entry name" value="Leucine-rich Repeat Variant"/>
    <property type="match status" value="1"/>
</dbReference>
<proteinExistence type="predicted"/>
<evidence type="ECO:0008006" key="5">
    <source>
        <dbReference type="Google" id="ProtNLM"/>
    </source>
</evidence>
<reference evidence="3" key="1">
    <citation type="submission" date="2021-01" db="EMBL/GenBank/DDBJ databases">
        <authorList>
            <person name="Zahm M."/>
            <person name="Roques C."/>
            <person name="Cabau C."/>
            <person name="Klopp C."/>
            <person name="Donnadieu C."/>
            <person name="Jouanno E."/>
            <person name="Lampietro C."/>
            <person name="Louis A."/>
            <person name="Herpin A."/>
            <person name="Echchiki A."/>
            <person name="Berthelot C."/>
            <person name="Parey E."/>
            <person name="Roest-Crollius H."/>
            <person name="Braasch I."/>
            <person name="Postlethwait J."/>
            <person name="Bobe J."/>
            <person name="Montfort J."/>
            <person name="Bouchez O."/>
            <person name="Begum T."/>
            <person name="Mejri S."/>
            <person name="Adams A."/>
            <person name="Chen W.-J."/>
            <person name="Guiguen Y."/>
        </authorList>
    </citation>
    <scope>NUCLEOTIDE SEQUENCE</scope>
    <source>
        <strain evidence="3">YG-15Mar2019-1</strain>
        <tissue evidence="3">Brain</tissue>
    </source>
</reference>
<evidence type="ECO:0000313" key="4">
    <source>
        <dbReference type="Proteomes" id="UP001046870"/>
    </source>
</evidence>
<organism evidence="3 4">
    <name type="scientific">Megalops atlanticus</name>
    <name type="common">Tarpon</name>
    <name type="synonym">Clupea gigantea</name>
    <dbReference type="NCBI Taxonomy" id="7932"/>
    <lineage>
        <taxon>Eukaryota</taxon>
        <taxon>Metazoa</taxon>
        <taxon>Chordata</taxon>
        <taxon>Craniata</taxon>
        <taxon>Vertebrata</taxon>
        <taxon>Euteleostomi</taxon>
        <taxon>Actinopterygii</taxon>
        <taxon>Neopterygii</taxon>
        <taxon>Teleostei</taxon>
        <taxon>Elopiformes</taxon>
        <taxon>Megalopidae</taxon>
        <taxon>Megalops</taxon>
    </lineage>
</organism>
<evidence type="ECO:0000256" key="1">
    <source>
        <dbReference type="SAM" id="Coils"/>
    </source>
</evidence>
<evidence type="ECO:0000256" key="2">
    <source>
        <dbReference type="SAM" id="MobiDB-lite"/>
    </source>
</evidence>
<sequence length="714" mass="81979">MGQTGADIEVTPEPTRKPKSKKRKGKKLFSWLCCVRAKGEDSCQDIPASVEAEDRNEKLDFVGKANGNFVPTTDAASQVDKITNTPENATIQVSSTLDLQEDLQRLEDRIASLQRDNCELKLEVERSHSTIEDTNEIMLALQVKVEEVMFEKEHELDLRAKHHREELDSVKDAFFDEIEFLQTEIEDKSQQLGVVLEKMTRQSEEAEGMINGIRVLYEKLLSDERAANLRLRTENDMVKEQVSNLQKELDIKNKATESFQENLQKLQKDNLKLTCEIEQNHRTIEEKNQIILALQAKVEEITIEKERQLESRVMNHNVDMKNLKEKLIQETESLQTESQSLKTQNASLEMDRQEVMTNESQDLDDSDSYQRLRMESEKYQEQQLMYQRMQEEHKVPLHSAEETSKQRQTKSQQLESKLLQLKALSENLDNDTDDYERMLMEEMKTNLQLQNKLSILRKEGWAGMPRVCTPTRGHTSQNISEKSHAPSRNKCPKIAEKIVYEEQLKRIMESKDFRQRLRGIDQLVKDSEQRPGMVLGCKFSVFDALGARLLEANRKINLHALEALLKIIPRLKNDMAPVVNALVPCIVDTHLNTKSDAICRAAIGTLQALIHNIDNAALVDIFCSKAKHLTGRARGILIDMVAELVPDLYTRRPQTVEQKVLPLLWPLLDSFIYKEATARLCHALHAEMGHRLRVCAASQPLQIIDKLNNLLGTY</sequence>
<dbReference type="EMBL" id="JAFDVH010000024">
    <property type="protein sequence ID" value="KAG7455251.1"/>
    <property type="molecule type" value="Genomic_DNA"/>
</dbReference>
<dbReference type="InterPro" id="IPR016024">
    <property type="entry name" value="ARM-type_fold"/>
</dbReference>
<name>A0A9D3T0A5_MEGAT</name>
<dbReference type="GO" id="GO:0000226">
    <property type="term" value="P:microtubule cytoskeleton organization"/>
    <property type="evidence" value="ECO:0007669"/>
    <property type="project" value="TreeGrafter"/>
</dbReference>